<name>A0A6B4RC13_CLOBO</name>
<comment type="caution">
    <text evidence="1">The sequence shown here is derived from an EMBL/GenBank/DDBJ whole genome shotgun (WGS) entry which is preliminary data.</text>
</comment>
<dbReference type="Proteomes" id="UP000473681">
    <property type="component" value="Unassembled WGS sequence"/>
</dbReference>
<sequence length="936" mass="105745">MDVTKFNEKFNRVDGKIYVVEEVVTPVGGLYEAELTHDNINNLNVYTGSKLTGTKITTYSTSTPSLTPWKTVIKIFSTEPQLYISYETTGDQVEAEDINNLQDAINLTQEELNKENNRATSRENNIEKDLNSEITRAKNAESTENTRAINRENLIEKNLDLEVERAKASEKVLTDNLNTEINRAKGSEKTISDNLSSEVNRAKVKENSIESNFNNYKTSNDSEIQGLKAKDIDLENKKANLDYVNLELNKRYTKDQTFTREEVLKKIQDLIGTAPDTLDTFKEIADALGNDPNFATTIMNELSSKVDKVTGKSLSTNDYDNTEKSKLSDVNAKKHEHSNKSIIDKITQGLLDAWNSAYNHINDSIRHITSSERNLWNTVSDKANKTDIPSKLSQLTNDKKFITQDDIDTSQNHIHNNKSVLDKISQKTLDDINLSVDKVLKNKLTPIETDSTLTKLDNCIGEYVHNMQLKGKTLQNLWNGGNVNYLSSENRIIETTTLDLYKTNTNYTIINYNNKKIKLGIFTKANTYSRSIEVLPNSKFIIRLNDEIIKDKVGEEVNGWENSDNDKNELKKSIVILEGEVKEIPPYFEGIQSTGELEGNKISILTKGKNLIKNGNGENELGFWIKRGNITFEKFGEFTGNQWTGIDQIIKVKQNTDYTVSCKHSSNSGIYVMGIKSTDGNTLTFNTGNNNQVTVSLQNKIVGSQTVTFAEFQLLESTTATTYETYKEDKTEILLPSPHCGLPSGTADVVDYDKNERTKNVAKLQLETITGWTVTATDVNTPNTIEFQYYYLDGVPDSSLICNNFNIYTADWLWNKDVEGIAYNKSKMIQLRINKAKLESLDDIGLKKWFQTNLTVLYHQLANPITEKLNIKDELQTFTDGYIQLNNAITPCTSLEYSTNLPSALSGVVEIQDKILDRVNILEKKKIITWDELEGV</sequence>
<reference evidence="1 2" key="1">
    <citation type="submission" date="2019-04" db="EMBL/GenBank/DDBJ databases">
        <title>Genome sequencing of Clostridium botulinum Groups I-IV and Clostridium butyricum.</title>
        <authorList>
            <person name="Brunt J."/>
            <person name="Van Vliet A.H.M."/>
            <person name="Stringer S.C."/>
            <person name="Carter A.T."/>
            <person name="Peck M.W."/>
        </authorList>
    </citation>
    <scope>NUCLEOTIDE SEQUENCE [LARGE SCALE GENOMIC DNA]</scope>
    <source>
        <strain evidence="1 2">CB-K-33E</strain>
    </source>
</reference>
<dbReference type="AlphaFoldDB" id="A0A6B4RC13"/>
<gene>
    <name evidence="1" type="ORF">FDB51_07780</name>
</gene>
<dbReference type="RefSeq" id="WP_080372291.1">
    <property type="nucleotide sequence ID" value="NZ_LFPG01000025.1"/>
</dbReference>
<dbReference type="OrthoDB" id="2609750at2"/>
<evidence type="ECO:0000313" key="1">
    <source>
        <dbReference type="EMBL" id="NFN35028.1"/>
    </source>
</evidence>
<proteinExistence type="predicted"/>
<evidence type="ECO:0000313" key="2">
    <source>
        <dbReference type="Proteomes" id="UP000473681"/>
    </source>
</evidence>
<dbReference type="EMBL" id="SWVK01000009">
    <property type="protein sequence ID" value="NFN35028.1"/>
    <property type="molecule type" value="Genomic_DNA"/>
</dbReference>
<protein>
    <submittedName>
        <fullName evidence="1">Uncharacterized protein</fullName>
    </submittedName>
</protein>
<organism evidence="1 2">
    <name type="scientific">Clostridium botulinum</name>
    <dbReference type="NCBI Taxonomy" id="1491"/>
    <lineage>
        <taxon>Bacteria</taxon>
        <taxon>Bacillati</taxon>
        <taxon>Bacillota</taxon>
        <taxon>Clostridia</taxon>
        <taxon>Eubacteriales</taxon>
        <taxon>Clostridiaceae</taxon>
        <taxon>Clostridium</taxon>
    </lineage>
</organism>
<accession>A0A6B4RC13</accession>